<dbReference type="Proteomes" id="UP000246351">
    <property type="component" value="Unassembled WGS sequence"/>
</dbReference>
<proteinExistence type="predicted"/>
<sequence length="75" mass="8391">NRIVPILLTLSLSYLGFQFGLKKRDEMLLFLPENMARSMAINARNAVPKIIDTSAIIDGRILKIMEAGFIDGEIL</sequence>
<evidence type="ECO:0000313" key="1">
    <source>
        <dbReference type="EMBL" id="PWZ93783.1"/>
    </source>
</evidence>
<evidence type="ECO:0000313" key="2">
    <source>
        <dbReference type="Proteomes" id="UP000246351"/>
    </source>
</evidence>
<comment type="caution">
    <text evidence="1">The sequence shown here is derived from an EMBL/GenBank/DDBJ whole genome shotgun (WGS) entry which is preliminary data.</text>
</comment>
<organism evidence="1 2">
    <name type="scientific">Staphylococcus pseudintermedius</name>
    <dbReference type="NCBI Taxonomy" id="283734"/>
    <lineage>
        <taxon>Bacteria</taxon>
        <taxon>Bacillati</taxon>
        <taxon>Bacillota</taxon>
        <taxon>Bacilli</taxon>
        <taxon>Bacillales</taxon>
        <taxon>Staphylococcaceae</taxon>
        <taxon>Staphylococcus</taxon>
        <taxon>Staphylococcus intermedius group</taxon>
    </lineage>
</organism>
<dbReference type="AlphaFoldDB" id="A0A317Z3J3"/>
<name>A0A317Z3J3_STAPS</name>
<gene>
    <name evidence="1" type="ORF">DD924_18915</name>
</gene>
<protein>
    <submittedName>
        <fullName evidence="1">PIN/TRAM domain-containing protein</fullName>
    </submittedName>
</protein>
<feature type="non-terminal residue" evidence="1">
    <location>
        <position position="75"/>
    </location>
</feature>
<dbReference type="Gene3D" id="3.40.50.1010">
    <property type="entry name" value="5'-nuclease"/>
    <property type="match status" value="1"/>
</dbReference>
<accession>A0A317Z3J3</accession>
<reference evidence="1 2" key="1">
    <citation type="journal article" date="2018" name="Vet. Microbiol.">
        <title>Clonal diversity and geographic distribution of methicillin-resistant Staphylococcus pseudintermedius from Australian animals: Discovery of novel sequence types.</title>
        <authorList>
            <person name="Worthing K.A."/>
            <person name="Abraham S."/>
            <person name="Coombs G.W."/>
            <person name="Pang S."/>
            <person name="Saputra S."/>
            <person name="Jordan D."/>
            <person name="Trott D.J."/>
            <person name="Norris J.M."/>
        </authorList>
    </citation>
    <scope>NUCLEOTIDE SEQUENCE [LARGE SCALE GENOMIC DNA]</scope>
    <source>
        <strain evidence="1 2">ST71 3</strain>
    </source>
</reference>
<dbReference type="EMBL" id="QEIV01002321">
    <property type="protein sequence ID" value="PWZ93783.1"/>
    <property type="molecule type" value="Genomic_DNA"/>
</dbReference>
<feature type="non-terminal residue" evidence="1">
    <location>
        <position position="1"/>
    </location>
</feature>